<feature type="compositionally biased region" description="Basic and acidic residues" evidence="1">
    <location>
        <begin position="197"/>
        <end position="206"/>
    </location>
</feature>
<feature type="compositionally biased region" description="Basic and acidic residues" evidence="1">
    <location>
        <begin position="145"/>
        <end position="188"/>
    </location>
</feature>
<comment type="caution">
    <text evidence="2">The sequence shown here is derived from an EMBL/GenBank/DDBJ whole genome shotgun (WGS) entry which is preliminary data.</text>
</comment>
<feature type="compositionally biased region" description="Basic and acidic residues" evidence="1">
    <location>
        <begin position="515"/>
        <end position="526"/>
    </location>
</feature>
<protein>
    <submittedName>
        <fullName evidence="2">Uncharacterized protein</fullName>
    </submittedName>
</protein>
<evidence type="ECO:0000313" key="2">
    <source>
        <dbReference type="EMBL" id="EKB30200.1"/>
    </source>
</evidence>
<dbReference type="HOGENOM" id="CLU_354846_0_0_4"/>
<reference evidence="2 3" key="1">
    <citation type="submission" date="2012-05" db="EMBL/GenBank/DDBJ databases">
        <title>The Genome Sequence of Sutterella wadsworthensis 2_1_59BFAA.</title>
        <authorList>
            <consortium name="The Broad Institute Genome Sequencing Platform"/>
            <person name="Earl A."/>
            <person name="Ward D."/>
            <person name="Feldgarden M."/>
            <person name="Gevers D."/>
            <person name="Daigneault M."/>
            <person name="Strauss J."/>
            <person name="Allen-Vercoe E."/>
            <person name="Walker B."/>
            <person name="Young S.K."/>
            <person name="Zeng Q."/>
            <person name="Gargeya S."/>
            <person name="Fitzgerald M."/>
            <person name="Haas B."/>
            <person name="Abouelleil A."/>
            <person name="Alvarado L."/>
            <person name="Arachchi H.M."/>
            <person name="Berlin A.M."/>
            <person name="Chapman S.B."/>
            <person name="Goldberg J."/>
            <person name="Griggs A."/>
            <person name="Gujja S."/>
            <person name="Hansen M."/>
            <person name="Howarth C."/>
            <person name="Imamovic A."/>
            <person name="Larimer J."/>
            <person name="McCowen C."/>
            <person name="Montmayeur A."/>
            <person name="Murphy C."/>
            <person name="Neiman D."/>
            <person name="Pearson M."/>
            <person name="Priest M."/>
            <person name="Roberts A."/>
            <person name="Saif S."/>
            <person name="Shea T."/>
            <person name="Sisk P."/>
            <person name="Sykes S."/>
            <person name="Wortman J."/>
            <person name="Nusbaum C."/>
            <person name="Birren B."/>
        </authorList>
    </citation>
    <scope>NUCLEOTIDE SEQUENCE [LARGE SCALE GENOMIC DNA]</scope>
    <source>
        <strain evidence="2 3">2_1_59BFAA</strain>
    </source>
</reference>
<feature type="compositionally biased region" description="Basic and acidic residues" evidence="1">
    <location>
        <begin position="46"/>
        <end position="71"/>
    </location>
</feature>
<dbReference type="RefSeq" id="WP_005437068.1">
    <property type="nucleotide sequence ID" value="NZ_JH815521.1"/>
</dbReference>
<organism evidence="2 3">
    <name type="scientific">Sutterella wadsworthensis 2_1_59BFAA</name>
    <dbReference type="NCBI Taxonomy" id="742823"/>
    <lineage>
        <taxon>Bacteria</taxon>
        <taxon>Pseudomonadati</taxon>
        <taxon>Pseudomonadota</taxon>
        <taxon>Betaproteobacteria</taxon>
        <taxon>Burkholderiales</taxon>
        <taxon>Sutterellaceae</taxon>
        <taxon>Sutterella</taxon>
    </lineage>
</organism>
<feature type="compositionally biased region" description="Basic and acidic residues" evidence="1">
    <location>
        <begin position="440"/>
        <end position="458"/>
    </location>
</feature>
<feature type="compositionally biased region" description="Basic and acidic residues" evidence="1">
    <location>
        <begin position="116"/>
        <end position="132"/>
    </location>
</feature>
<feature type="region of interest" description="Disordered" evidence="1">
    <location>
        <begin position="430"/>
        <end position="468"/>
    </location>
</feature>
<feature type="compositionally biased region" description="Low complexity" evidence="1">
    <location>
        <begin position="208"/>
        <end position="224"/>
    </location>
</feature>
<name>K1JF29_9BURK</name>
<feature type="region of interest" description="Disordered" evidence="1">
    <location>
        <begin position="1"/>
        <end position="387"/>
    </location>
</feature>
<feature type="region of interest" description="Disordered" evidence="1">
    <location>
        <begin position="515"/>
        <end position="555"/>
    </location>
</feature>
<keyword evidence="3" id="KW-1185">Reference proteome</keyword>
<dbReference type="STRING" id="742823.HMPREF9465_02207"/>
<dbReference type="Proteomes" id="UP000005835">
    <property type="component" value="Unassembled WGS sequence"/>
</dbReference>
<dbReference type="PATRIC" id="fig|742823.3.peg.2217"/>
<sequence>MTEQKNSSEKTEKTDRKEKPGSAPKKPSIEPKSARGASTTARRKTAKEADDALQDKIEKARAGAMPERREPAAAGESAGLPPVQTVRAMPQINRKKDETTSDEKAVAKKPSAPVKMPERDATGRFLPSEEKAKKPRAKARAQQARTEDVKKPSEKPEAKPAQKTAQKSEPKETQKAPKQVEPKVETKTESQPAQKTQEAKAAKKPEGPVTSAAPAAPVPHVKPVLSLLMDEAPSGVMTDMKADDRPAPGEVRGKPADETNEAPSSPVLRPSGSQSPNGSRIIDIEGEEDEEEDYDDIPDPAVSVSESADDNEIDDDEPDDDDDQSSADRPVKKPVSVIRPAAEDPDPVELDSQGRPYHATEVLSGRRTPVRVKPPVEEPADPSRTVDLEAERIDAEHTARQALLRLHARTQPTRAELASMLVSRKIEQMERGNPAFENGPSREGDSDSVPDRNEDARSKGWNSLWGNGVRDAEAEQNALVDVRRPPRYAFDEDERPQVERDEAYARRMDAWEKDVMAESESRDQRVSCRGPKPGPRVPVRTGTHETLGGFPTPHQTRAWKAEGAEGKERESRLDVVRERLNRLHARWSGLEGCLRAALAVACVSSVAAFAAWTTAKSVVPDLTVMHTPVSVTAVVADEEIRNLMLMTALLDARGIPTGRTAPQVDSVYLTGELRKIIVTDNEASRMSLPLDDRLFRAAVMEAADMAGAPVLSRAAVLAMPDPAHSTTGRTLDVTNLVIERLGLKNVSAAAAREVVSGLMSPSGLSAAMTAVPNATTSAPSPSAEAAPVKNR</sequence>
<gene>
    <name evidence="2" type="ORF">HMPREF9465_02207</name>
</gene>
<feature type="compositionally biased region" description="Basic and acidic residues" evidence="1">
    <location>
        <begin position="94"/>
        <end position="106"/>
    </location>
</feature>
<evidence type="ECO:0000256" key="1">
    <source>
        <dbReference type="SAM" id="MobiDB-lite"/>
    </source>
</evidence>
<proteinExistence type="predicted"/>
<feature type="compositionally biased region" description="Acidic residues" evidence="1">
    <location>
        <begin position="284"/>
        <end position="298"/>
    </location>
</feature>
<evidence type="ECO:0000313" key="3">
    <source>
        <dbReference type="Proteomes" id="UP000005835"/>
    </source>
</evidence>
<dbReference type="AlphaFoldDB" id="K1JF29"/>
<feature type="compositionally biased region" description="Acidic residues" evidence="1">
    <location>
        <begin position="307"/>
        <end position="325"/>
    </location>
</feature>
<accession>K1JF29</accession>
<feature type="compositionally biased region" description="Basic and acidic residues" evidence="1">
    <location>
        <begin position="1"/>
        <end position="20"/>
    </location>
</feature>
<dbReference type="EMBL" id="ADMG01000051">
    <property type="protein sequence ID" value="EKB30200.1"/>
    <property type="molecule type" value="Genomic_DNA"/>
</dbReference>
<feature type="compositionally biased region" description="Basic and acidic residues" evidence="1">
    <location>
        <begin position="240"/>
        <end position="257"/>
    </location>
</feature>